<gene>
    <name evidence="3" type="ORF">ABMA28_005251</name>
</gene>
<organism evidence="3 4">
    <name type="scientific">Loxostege sticticalis</name>
    <name type="common">Beet webworm moth</name>
    <dbReference type="NCBI Taxonomy" id="481309"/>
    <lineage>
        <taxon>Eukaryota</taxon>
        <taxon>Metazoa</taxon>
        <taxon>Ecdysozoa</taxon>
        <taxon>Arthropoda</taxon>
        <taxon>Hexapoda</taxon>
        <taxon>Insecta</taxon>
        <taxon>Pterygota</taxon>
        <taxon>Neoptera</taxon>
        <taxon>Endopterygota</taxon>
        <taxon>Lepidoptera</taxon>
        <taxon>Glossata</taxon>
        <taxon>Ditrysia</taxon>
        <taxon>Pyraloidea</taxon>
        <taxon>Crambidae</taxon>
        <taxon>Pyraustinae</taxon>
        <taxon>Loxostege</taxon>
    </lineage>
</organism>
<evidence type="ECO:0000256" key="1">
    <source>
        <dbReference type="SAM" id="Coils"/>
    </source>
</evidence>
<keyword evidence="1" id="KW-0175">Coiled coil</keyword>
<dbReference type="PANTHER" id="PTHR33939">
    <property type="entry name" value="PROTEIN CBG22215"/>
    <property type="match status" value="1"/>
</dbReference>
<evidence type="ECO:0008006" key="5">
    <source>
        <dbReference type="Google" id="ProtNLM"/>
    </source>
</evidence>
<evidence type="ECO:0000313" key="4">
    <source>
        <dbReference type="Proteomes" id="UP001549921"/>
    </source>
</evidence>
<dbReference type="SUPFAM" id="SSF56719">
    <property type="entry name" value="Type II DNA topoisomerase"/>
    <property type="match status" value="1"/>
</dbReference>
<evidence type="ECO:0000256" key="2">
    <source>
        <dbReference type="SAM" id="MobiDB-lite"/>
    </source>
</evidence>
<sequence>MMSNKENIVNLPDVQKHGIVNVAEPKDLSHMSDMEPEIDDPQFLCALRKLIYKIFTVDKEIPTLPKVLIEAKNQLNFNGSKSLLRKILKAKLGFKYKRCKNNGPIPMERHKIAYARINYLTDLSKNDSLGHNKQPVVYVDETLIYLDEAAKDPNNVWCIMHAGGENGFLDGASLVYKCVPKKKVHNLIGKKKFLKWLKLNLLSSLPPNSIVVYDDAPQHNELKETIPDFDSSKQSIIEWLQKHNVEFSNNDMRLDLLQLVTNNMPKNNYAADNILTEAGHTVLRLPIYCGLSPMENIYGLIKKRVAENQAKDPQAQFDVIIKNAIASVTKLDWEREMKNVKQLEKEYDESEHKLDNETEKLDISFEESESEVYSFSSSDGDYDTDFSATDDSDDISYVSSDGSYISIGYEYDVSDDSDRMDSYNI</sequence>
<protein>
    <recommendedName>
        <fullName evidence="5">Tc1-like transposase DDE domain-containing protein</fullName>
    </recommendedName>
</protein>
<accession>A0ABD0SPS3</accession>
<reference evidence="3 4" key="1">
    <citation type="submission" date="2024-06" db="EMBL/GenBank/DDBJ databases">
        <title>A chromosome-level genome assembly of beet webworm, Loxostege sticticalis.</title>
        <authorList>
            <person name="Zhang Y."/>
        </authorList>
    </citation>
    <scope>NUCLEOTIDE SEQUENCE [LARGE SCALE GENOMIC DNA]</scope>
    <source>
        <strain evidence="3">AQ028</strain>
        <tissue evidence="3">Male pupae</tissue>
    </source>
</reference>
<dbReference type="Proteomes" id="UP001549921">
    <property type="component" value="Unassembled WGS sequence"/>
</dbReference>
<dbReference type="EMBL" id="JBEDNZ010000017">
    <property type="protein sequence ID" value="KAL0821844.1"/>
    <property type="molecule type" value="Genomic_DNA"/>
</dbReference>
<dbReference type="Gene3D" id="3.30.420.10">
    <property type="entry name" value="Ribonuclease H-like superfamily/Ribonuclease H"/>
    <property type="match status" value="1"/>
</dbReference>
<dbReference type="InterPro" id="IPR036397">
    <property type="entry name" value="RNaseH_sf"/>
</dbReference>
<name>A0ABD0SPS3_LOXSC</name>
<comment type="caution">
    <text evidence="3">The sequence shown here is derived from an EMBL/GenBank/DDBJ whole genome shotgun (WGS) entry which is preliminary data.</text>
</comment>
<dbReference type="InterPro" id="IPR013760">
    <property type="entry name" value="Topo_IIA-like_dom_sf"/>
</dbReference>
<dbReference type="AlphaFoldDB" id="A0ABD0SPS3"/>
<feature type="region of interest" description="Disordered" evidence="2">
    <location>
        <begin position="371"/>
        <end position="395"/>
    </location>
</feature>
<dbReference type="PANTHER" id="PTHR33939:SF1">
    <property type="entry name" value="DUF4371 DOMAIN-CONTAINING PROTEIN"/>
    <property type="match status" value="1"/>
</dbReference>
<feature type="compositionally biased region" description="Acidic residues" evidence="2">
    <location>
        <begin position="380"/>
        <end position="394"/>
    </location>
</feature>
<evidence type="ECO:0000313" key="3">
    <source>
        <dbReference type="EMBL" id="KAL0821844.1"/>
    </source>
</evidence>
<feature type="coiled-coil region" evidence="1">
    <location>
        <begin position="333"/>
        <end position="360"/>
    </location>
</feature>
<proteinExistence type="predicted"/>